<evidence type="ECO:0000313" key="1">
    <source>
        <dbReference type="EMBL" id="MSD90191.1"/>
    </source>
</evidence>
<organism evidence="1 2">
    <name type="scientific">Bifidobacterium asteroides</name>
    <dbReference type="NCBI Taxonomy" id="1684"/>
    <lineage>
        <taxon>Bacteria</taxon>
        <taxon>Bacillati</taxon>
        <taxon>Actinomycetota</taxon>
        <taxon>Actinomycetes</taxon>
        <taxon>Bifidobacteriales</taxon>
        <taxon>Bifidobacteriaceae</taxon>
        <taxon>Bifidobacterium</taxon>
    </lineage>
</organism>
<comment type="caution">
    <text evidence="1">The sequence shown here is derived from an EMBL/GenBank/DDBJ whole genome shotgun (WGS) entry which is preliminary data.</text>
</comment>
<dbReference type="RefSeq" id="WP_154312496.1">
    <property type="nucleotide sequence ID" value="NZ_WKKW01000001.1"/>
</dbReference>
<reference evidence="1 2" key="1">
    <citation type="submission" date="2019-11" db="EMBL/GenBank/DDBJ databases">
        <title>Draft Genome Sequence of Plant Growth-Promoting Rhizosphere-Associated Bacteria.</title>
        <authorList>
            <person name="Vasilyev I.Y."/>
            <person name="Radchenko V."/>
            <person name="Ilnitskaya E.V."/>
        </authorList>
    </citation>
    <scope>NUCLEOTIDE SEQUENCE [LARGE SCALE GENOMIC DNA]</scope>
    <source>
        <strain evidence="1 2">VRA_9sq_n</strain>
    </source>
</reference>
<proteinExistence type="predicted"/>
<dbReference type="AlphaFoldDB" id="A0A6N7TSF2"/>
<sequence length="169" mass="19261">MTEYQTEWRYLRSGDRHVLALAEQYRRDSAKWMKKCSAFQERHHVELAVRRTLDGGRYASGVSASTGLGDLPGQWCKPNSRGIRKPYENNKDMKRLFRPLTLDAPSMPGIEDVVVVELTDGRCFFCGTTFFTSRGVVWSRAGASAEPDPGIWQPIKEWEFIRAKEEAAS</sequence>
<protein>
    <submittedName>
        <fullName evidence="1">Uncharacterized protein</fullName>
    </submittedName>
</protein>
<name>A0A6N7TSF2_9BIFI</name>
<accession>A0A6N7TSF2</accession>
<dbReference type="EMBL" id="WKKW01000001">
    <property type="protein sequence ID" value="MSD90191.1"/>
    <property type="molecule type" value="Genomic_DNA"/>
</dbReference>
<dbReference type="Proteomes" id="UP000436357">
    <property type="component" value="Unassembled WGS sequence"/>
</dbReference>
<gene>
    <name evidence="1" type="ORF">GKC41_00680</name>
</gene>
<evidence type="ECO:0000313" key="2">
    <source>
        <dbReference type="Proteomes" id="UP000436357"/>
    </source>
</evidence>